<feature type="transmembrane region" description="Helical" evidence="9">
    <location>
        <begin position="90"/>
        <end position="112"/>
    </location>
</feature>
<dbReference type="FunFam" id="1.10.3860.10:FF:000001">
    <property type="entry name" value="C4-dicarboxylate transport protein"/>
    <property type="match status" value="1"/>
</dbReference>
<dbReference type="GO" id="GO:0005886">
    <property type="term" value="C:plasma membrane"/>
    <property type="evidence" value="ECO:0007669"/>
    <property type="project" value="UniProtKB-SubCell"/>
</dbReference>
<dbReference type="GO" id="GO:0015141">
    <property type="term" value="F:succinate transmembrane transporter activity"/>
    <property type="evidence" value="ECO:0007669"/>
    <property type="project" value="TreeGrafter"/>
</dbReference>
<evidence type="ECO:0000256" key="9">
    <source>
        <dbReference type="SAM" id="Phobius"/>
    </source>
</evidence>
<keyword evidence="4" id="KW-1003">Cell membrane</keyword>
<dbReference type="EMBL" id="SNZR01000015">
    <property type="protein sequence ID" value="TDR88060.1"/>
    <property type="molecule type" value="Genomic_DNA"/>
</dbReference>
<organism evidence="10 11">
    <name type="scientific">Enterovirga rhinocerotis</name>
    <dbReference type="NCBI Taxonomy" id="1339210"/>
    <lineage>
        <taxon>Bacteria</taxon>
        <taxon>Pseudomonadati</taxon>
        <taxon>Pseudomonadota</taxon>
        <taxon>Alphaproteobacteria</taxon>
        <taxon>Hyphomicrobiales</taxon>
        <taxon>Methylobacteriaceae</taxon>
        <taxon>Enterovirga</taxon>
    </lineage>
</organism>
<dbReference type="Pfam" id="PF00375">
    <property type="entry name" value="SDF"/>
    <property type="match status" value="1"/>
</dbReference>
<comment type="caution">
    <text evidence="10">The sequence shown here is derived from an EMBL/GenBank/DDBJ whole genome shotgun (WGS) entry which is preliminary data.</text>
</comment>
<dbReference type="InterPro" id="IPR018107">
    <property type="entry name" value="Na-dicarboxylate_symporter_CS"/>
</dbReference>
<evidence type="ECO:0000313" key="11">
    <source>
        <dbReference type="Proteomes" id="UP000295122"/>
    </source>
</evidence>
<feature type="transmembrane region" description="Helical" evidence="9">
    <location>
        <begin position="197"/>
        <end position="221"/>
    </location>
</feature>
<gene>
    <name evidence="10" type="ORF">EV668_3925</name>
</gene>
<comment type="similarity">
    <text evidence="2">Belongs to the dicarboxylate/amino acid:cation symporter (DAACS) (TC 2.A.23) family.</text>
</comment>
<dbReference type="RefSeq" id="WP_133773235.1">
    <property type="nucleotide sequence ID" value="NZ_SNZR01000015.1"/>
</dbReference>
<feature type="transmembrane region" description="Helical" evidence="9">
    <location>
        <begin position="157"/>
        <end position="177"/>
    </location>
</feature>
<dbReference type="GO" id="GO:0015366">
    <property type="term" value="F:malate:proton symporter activity"/>
    <property type="evidence" value="ECO:0007669"/>
    <property type="project" value="TreeGrafter"/>
</dbReference>
<dbReference type="OrthoDB" id="9766690at2"/>
<dbReference type="Gene3D" id="1.10.3860.10">
    <property type="entry name" value="Sodium:dicarboxylate symporter"/>
    <property type="match status" value="1"/>
</dbReference>
<sequence>MDVATTSGPVHPHHRTPWYRVLYIQVIVAIILGVALGYLAPETAKSLKWLGDAFISLIKMMIAPVIFCTIVHGIASMGDLKKVGRVGLKALIYFEVVSSLALVIGVIVGEIVQPGAGFGADPKTLDPSAVKGYAEAAAHQSTVGHILALIPKSYFDAFAGGDLLQVLLISVLTGIVITQLGERAEPVNRVIETMGQIFFRIIGLVVKLAPVGAFGAMAFTIGEYGIGKLGNLIGLVATFYLTSLLFVLVVLGTIARLCGFSILRFIAYIKDELLIVLGTSSSETVLPHMMMKMEQAGASKPVVGLVIPTGYSFNLDGTNIYMTLTTLFLAQAVGADLSIWQYATIIAVAMLTSKGASGVTGAGFVTLAATLAAIPDNPVPVAAMTLVLGIDKFMSEVRALTNLVGNGVATLVVAKWEGELDEAKLAAVMARPVAAGEEIEDEPTDQAA</sequence>
<keyword evidence="6" id="KW-0769">Symport</keyword>
<dbReference type="NCBIfam" id="NF002461">
    <property type="entry name" value="PRK01663.1"/>
    <property type="match status" value="1"/>
</dbReference>
<evidence type="ECO:0000256" key="6">
    <source>
        <dbReference type="ARBA" id="ARBA00022847"/>
    </source>
</evidence>
<accession>A0A4R7BQW9</accession>
<dbReference type="SUPFAM" id="SSF118215">
    <property type="entry name" value="Proton glutamate symport protein"/>
    <property type="match status" value="1"/>
</dbReference>
<proteinExistence type="inferred from homology"/>
<protein>
    <submittedName>
        <fullName evidence="10">Aerobic C4-dicarboxylate transport protein</fullName>
    </submittedName>
</protein>
<dbReference type="PANTHER" id="PTHR42865:SF1">
    <property type="entry name" value="AEROBIC C4-DICARBOXYLATE TRANSPORT PROTEIN"/>
    <property type="match status" value="1"/>
</dbReference>
<keyword evidence="3" id="KW-0813">Transport</keyword>
<keyword evidence="5 9" id="KW-0812">Transmembrane</keyword>
<comment type="subcellular location">
    <subcellularLocation>
        <location evidence="1">Cell inner membrane</location>
        <topology evidence="1">Multi-pass membrane protein</topology>
    </subcellularLocation>
</comment>
<evidence type="ECO:0000256" key="7">
    <source>
        <dbReference type="ARBA" id="ARBA00022989"/>
    </source>
</evidence>
<dbReference type="Proteomes" id="UP000295122">
    <property type="component" value="Unassembled WGS sequence"/>
</dbReference>
<dbReference type="InterPro" id="IPR036458">
    <property type="entry name" value="Na:dicarbo_symporter_sf"/>
</dbReference>
<feature type="transmembrane region" description="Helical" evidence="9">
    <location>
        <begin position="233"/>
        <end position="255"/>
    </location>
</feature>
<dbReference type="AlphaFoldDB" id="A0A4R7BQW9"/>
<evidence type="ECO:0000256" key="8">
    <source>
        <dbReference type="ARBA" id="ARBA00023136"/>
    </source>
</evidence>
<feature type="transmembrane region" description="Helical" evidence="9">
    <location>
        <begin position="53"/>
        <end position="78"/>
    </location>
</feature>
<evidence type="ECO:0000313" key="10">
    <source>
        <dbReference type="EMBL" id="TDR88060.1"/>
    </source>
</evidence>
<dbReference type="PROSITE" id="PS00714">
    <property type="entry name" value="NA_DICARBOXYL_SYMP_2"/>
    <property type="match status" value="1"/>
</dbReference>
<reference evidence="10 11" key="1">
    <citation type="submission" date="2019-03" db="EMBL/GenBank/DDBJ databases">
        <title>Genomic Encyclopedia of Type Strains, Phase IV (KMG-IV): sequencing the most valuable type-strain genomes for metagenomic binning, comparative biology and taxonomic classification.</title>
        <authorList>
            <person name="Goeker M."/>
        </authorList>
    </citation>
    <scope>NUCLEOTIDE SEQUENCE [LARGE SCALE GENOMIC DNA]</scope>
    <source>
        <strain evidence="10 11">DSM 25903</strain>
    </source>
</reference>
<evidence type="ECO:0000256" key="5">
    <source>
        <dbReference type="ARBA" id="ARBA00022692"/>
    </source>
</evidence>
<evidence type="ECO:0000256" key="2">
    <source>
        <dbReference type="ARBA" id="ARBA00006148"/>
    </source>
</evidence>
<evidence type="ECO:0000256" key="1">
    <source>
        <dbReference type="ARBA" id="ARBA00004429"/>
    </source>
</evidence>
<dbReference type="GO" id="GO:0015138">
    <property type="term" value="F:fumarate transmembrane transporter activity"/>
    <property type="evidence" value="ECO:0007669"/>
    <property type="project" value="TreeGrafter"/>
</dbReference>
<dbReference type="PRINTS" id="PR00173">
    <property type="entry name" value="EDTRNSPORT"/>
</dbReference>
<keyword evidence="7 9" id="KW-1133">Transmembrane helix</keyword>
<evidence type="ECO:0000256" key="3">
    <source>
        <dbReference type="ARBA" id="ARBA00022448"/>
    </source>
</evidence>
<name>A0A4R7BQW9_9HYPH</name>
<dbReference type="GO" id="GO:0070778">
    <property type="term" value="P:L-aspartate transmembrane transport"/>
    <property type="evidence" value="ECO:0007669"/>
    <property type="project" value="TreeGrafter"/>
</dbReference>
<keyword evidence="8 9" id="KW-0472">Membrane</keyword>
<dbReference type="InterPro" id="IPR001991">
    <property type="entry name" value="Na-dicarboxylate_symporter"/>
</dbReference>
<dbReference type="PANTHER" id="PTHR42865">
    <property type="entry name" value="PROTON/GLUTAMATE-ASPARTATE SYMPORTER"/>
    <property type="match status" value="1"/>
</dbReference>
<keyword evidence="11" id="KW-1185">Reference proteome</keyword>
<evidence type="ECO:0000256" key="4">
    <source>
        <dbReference type="ARBA" id="ARBA00022475"/>
    </source>
</evidence>
<feature type="transmembrane region" description="Helical" evidence="9">
    <location>
        <begin position="21"/>
        <end position="41"/>
    </location>
</feature>